<dbReference type="AlphaFoldDB" id="A0A2M9R7M1"/>
<name>A0A2M9R7M1_9FLAO</name>
<keyword evidence="3" id="KW-1185">Reference proteome</keyword>
<dbReference type="PROSITE" id="PS51257">
    <property type="entry name" value="PROKAR_LIPOPROTEIN"/>
    <property type="match status" value="1"/>
</dbReference>
<evidence type="ECO:0000313" key="3">
    <source>
        <dbReference type="Proteomes" id="UP000231960"/>
    </source>
</evidence>
<dbReference type="EMBL" id="NIPO01000001">
    <property type="protein sequence ID" value="PJR04775.1"/>
    <property type="molecule type" value="Genomic_DNA"/>
</dbReference>
<organism evidence="2 3">
    <name type="scientific">Avrilella dinanensis</name>
    <dbReference type="NCBI Taxonomy" id="2008672"/>
    <lineage>
        <taxon>Bacteria</taxon>
        <taxon>Pseudomonadati</taxon>
        <taxon>Bacteroidota</taxon>
        <taxon>Flavobacteriia</taxon>
        <taxon>Flavobacteriales</taxon>
        <taxon>Flavobacteriaceae</taxon>
        <taxon>Avrilella</taxon>
    </lineage>
</organism>
<feature type="signal peptide" evidence="1">
    <location>
        <begin position="1"/>
        <end position="25"/>
    </location>
</feature>
<gene>
    <name evidence="2" type="ORF">CDL10_09640</name>
</gene>
<reference evidence="2 3" key="1">
    <citation type="submission" date="2017-06" db="EMBL/GenBank/DDBJ databases">
        <title>Description of Avrilella dinanensis gen. nov. sp. nov.</title>
        <authorList>
            <person name="Leyer C."/>
            <person name="Sassi M."/>
            <person name="Minet J."/>
            <person name="Kayal S."/>
            <person name="Cattoir V."/>
        </authorList>
    </citation>
    <scope>NUCLEOTIDE SEQUENCE [LARGE SCALE GENOMIC DNA]</scope>
    <source>
        <strain evidence="2 3">UR159</strain>
    </source>
</reference>
<proteinExistence type="predicted"/>
<evidence type="ECO:0000313" key="2">
    <source>
        <dbReference type="EMBL" id="PJR04775.1"/>
    </source>
</evidence>
<accession>A0A2M9R7M1</accession>
<dbReference type="RefSeq" id="WP_100678332.1">
    <property type="nucleotide sequence ID" value="NZ_NIPO01000001.1"/>
</dbReference>
<evidence type="ECO:0000256" key="1">
    <source>
        <dbReference type="SAM" id="SignalP"/>
    </source>
</evidence>
<sequence>MKKNKNYALKIISILLLGLSFVACKHKESLDRVAVATMVNDEVQPLFDTDDLKKNLIADGFYTKVEDIQLGHFYNPEQNEEEAFLNIVGKENNTDELMALVANLVKNNDSLYIVIADSSLFFTHKCEGVNCDKCGFEQDEWGRIIGCKACPKDEFVENQESTNCNHSISTGTEWNVEKLVSIINKSK</sequence>
<feature type="chain" id="PRO_5014909519" evidence="1">
    <location>
        <begin position="26"/>
        <end position="187"/>
    </location>
</feature>
<dbReference type="Proteomes" id="UP000231960">
    <property type="component" value="Unassembled WGS sequence"/>
</dbReference>
<protein>
    <submittedName>
        <fullName evidence="2">Uncharacterized protein</fullName>
    </submittedName>
</protein>
<keyword evidence="1" id="KW-0732">Signal</keyword>
<comment type="caution">
    <text evidence="2">The sequence shown here is derived from an EMBL/GenBank/DDBJ whole genome shotgun (WGS) entry which is preliminary data.</text>
</comment>